<protein>
    <submittedName>
        <fullName evidence="6">Uncharacterized protein</fullName>
    </submittedName>
</protein>
<feature type="transmembrane region" description="Helical" evidence="5">
    <location>
        <begin position="66"/>
        <end position="86"/>
    </location>
</feature>
<accession>A0A921MER3</accession>
<keyword evidence="4 5" id="KW-0472">Membrane</keyword>
<gene>
    <name evidence="6" type="ORF">K8V08_06300</name>
</gene>
<dbReference type="Proteomes" id="UP000784435">
    <property type="component" value="Unassembled WGS sequence"/>
</dbReference>
<feature type="transmembrane region" description="Helical" evidence="5">
    <location>
        <begin position="26"/>
        <end position="46"/>
    </location>
</feature>
<dbReference type="AlphaFoldDB" id="A0A921MER3"/>
<dbReference type="InterPro" id="IPR002229">
    <property type="entry name" value="RhesusRHD"/>
</dbReference>
<sequence length="100" mass="10606">MEQQNQPQADPSSQPRARKSVPYRHAVVFGLIAGLVAFVVSGVVTVGSRFATEGPAAVVHLGLPALYGAVAFVAATLMAFVLNWVVSREDVEEHDGPVLH</sequence>
<comment type="subcellular location">
    <subcellularLocation>
        <location evidence="1">Membrane</location>
        <topology evidence="1">Multi-pass membrane protein</topology>
    </subcellularLocation>
</comment>
<reference evidence="6" key="2">
    <citation type="submission" date="2021-09" db="EMBL/GenBank/DDBJ databases">
        <authorList>
            <person name="Gilroy R."/>
        </authorList>
    </citation>
    <scope>NUCLEOTIDE SEQUENCE</scope>
    <source>
        <strain evidence="6">ChiGjej5B5-7349</strain>
    </source>
</reference>
<dbReference type="EMBL" id="DYUK01000136">
    <property type="protein sequence ID" value="HJG80004.1"/>
    <property type="molecule type" value="Genomic_DNA"/>
</dbReference>
<keyword evidence="2 5" id="KW-0812">Transmembrane</keyword>
<organism evidence="6 7">
    <name type="scientific">Brevibacterium senegalense</name>
    <dbReference type="NCBI Taxonomy" id="1033736"/>
    <lineage>
        <taxon>Bacteria</taxon>
        <taxon>Bacillati</taxon>
        <taxon>Actinomycetota</taxon>
        <taxon>Actinomycetes</taxon>
        <taxon>Micrococcales</taxon>
        <taxon>Brevibacteriaceae</taxon>
        <taxon>Brevibacterium</taxon>
    </lineage>
</organism>
<evidence type="ECO:0000313" key="7">
    <source>
        <dbReference type="Proteomes" id="UP000784435"/>
    </source>
</evidence>
<evidence type="ECO:0000256" key="5">
    <source>
        <dbReference type="SAM" id="Phobius"/>
    </source>
</evidence>
<proteinExistence type="predicted"/>
<dbReference type="PRINTS" id="PR00342">
    <property type="entry name" value="RHESUSRHD"/>
</dbReference>
<comment type="caution">
    <text evidence="6">The sequence shown here is derived from an EMBL/GenBank/DDBJ whole genome shotgun (WGS) entry which is preliminary data.</text>
</comment>
<evidence type="ECO:0000256" key="3">
    <source>
        <dbReference type="ARBA" id="ARBA00022989"/>
    </source>
</evidence>
<evidence type="ECO:0000256" key="1">
    <source>
        <dbReference type="ARBA" id="ARBA00004141"/>
    </source>
</evidence>
<evidence type="ECO:0000256" key="2">
    <source>
        <dbReference type="ARBA" id="ARBA00022692"/>
    </source>
</evidence>
<keyword evidence="3 5" id="KW-1133">Transmembrane helix</keyword>
<dbReference type="GO" id="GO:0005886">
    <property type="term" value="C:plasma membrane"/>
    <property type="evidence" value="ECO:0007669"/>
    <property type="project" value="InterPro"/>
</dbReference>
<name>A0A921MER3_9MICO</name>
<reference evidence="6" key="1">
    <citation type="journal article" date="2021" name="PeerJ">
        <title>Extensive microbial diversity within the chicken gut microbiome revealed by metagenomics and culture.</title>
        <authorList>
            <person name="Gilroy R."/>
            <person name="Ravi A."/>
            <person name="Getino M."/>
            <person name="Pursley I."/>
            <person name="Horton D.L."/>
            <person name="Alikhan N.F."/>
            <person name="Baker D."/>
            <person name="Gharbi K."/>
            <person name="Hall N."/>
            <person name="Watson M."/>
            <person name="Adriaenssens E.M."/>
            <person name="Foster-Nyarko E."/>
            <person name="Jarju S."/>
            <person name="Secka A."/>
            <person name="Antonio M."/>
            <person name="Oren A."/>
            <person name="Chaudhuri R.R."/>
            <person name="La Ragione R."/>
            <person name="Hildebrand F."/>
            <person name="Pallen M.J."/>
        </authorList>
    </citation>
    <scope>NUCLEOTIDE SEQUENCE</scope>
    <source>
        <strain evidence="6">ChiGjej5B5-7349</strain>
    </source>
</reference>
<evidence type="ECO:0000313" key="6">
    <source>
        <dbReference type="EMBL" id="HJG80004.1"/>
    </source>
</evidence>
<evidence type="ECO:0000256" key="4">
    <source>
        <dbReference type="ARBA" id="ARBA00023136"/>
    </source>
</evidence>